<dbReference type="SUPFAM" id="SSF51735">
    <property type="entry name" value="NAD(P)-binding Rossmann-fold domains"/>
    <property type="match status" value="1"/>
</dbReference>
<dbReference type="AlphaFoldDB" id="A0A087T9X3"/>
<evidence type="ECO:0000256" key="3">
    <source>
        <dbReference type="ARBA" id="ARBA00023002"/>
    </source>
</evidence>
<dbReference type="PROSITE" id="PS00071">
    <property type="entry name" value="GAPDH"/>
    <property type="match status" value="1"/>
</dbReference>
<name>A0A087T9X3_STEMI</name>
<comment type="catalytic activity">
    <reaction evidence="5">
        <text>D-glyceraldehyde 3-phosphate + phosphate + NAD(+) = (2R)-3-phospho-glyceroyl phosphate + NADH + H(+)</text>
        <dbReference type="Rhea" id="RHEA:10300"/>
        <dbReference type="ChEBI" id="CHEBI:15378"/>
        <dbReference type="ChEBI" id="CHEBI:43474"/>
        <dbReference type="ChEBI" id="CHEBI:57540"/>
        <dbReference type="ChEBI" id="CHEBI:57604"/>
        <dbReference type="ChEBI" id="CHEBI:57945"/>
        <dbReference type="ChEBI" id="CHEBI:59776"/>
        <dbReference type="EC" id="1.2.1.12"/>
    </reaction>
</comment>
<dbReference type="SUPFAM" id="SSF55347">
    <property type="entry name" value="Glyceraldehyde-3-phosphate dehydrogenase-like, C-terminal domain"/>
    <property type="match status" value="1"/>
</dbReference>
<dbReference type="Pfam" id="PF02800">
    <property type="entry name" value="Gp_dh_C"/>
    <property type="match status" value="1"/>
</dbReference>
<dbReference type="InterPro" id="IPR020828">
    <property type="entry name" value="GlycerAld_3-P_DH_NAD(P)-bd"/>
</dbReference>
<dbReference type="InterPro" id="IPR036291">
    <property type="entry name" value="NAD(P)-bd_dom_sf"/>
</dbReference>
<keyword evidence="4" id="KW-0520">NAD</keyword>
<dbReference type="Gene3D" id="3.30.360.10">
    <property type="entry name" value="Dihydrodipicolinate Reductase, domain 2"/>
    <property type="match status" value="1"/>
</dbReference>
<dbReference type="InterPro" id="IPR020830">
    <property type="entry name" value="GlycerAld_3-P_DH_AS"/>
</dbReference>
<feature type="non-terminal residue" evidence="7">
    <location>
        <position position="191"/>
    </location>
</feature>
<dbReference type="CDD" id="cd18126">
    <property type="entry name" value="GAPDH_I_C"/>
    <property type="match status" value="1"/>
</dbReference>
<dbReference type="GO" id="GO:0005829">
    <property type="term" value="C:cytosol"/>
    <property type="evidence" value="ECO:0007669"/>
    <property type="project" value="TreeGrafter"/>
</dbReference>
<comment type="subunit">
    <text evidence="2">Homotetramer.</text>
</comment>
<dbReference type="InterPro" id="IPR020829">
    <property type="entry name" value="GlycerAld_3-P_DH_cat"/>
</dbReference>
<dbReference type="PANTHER" id="PTHR10836">
    <property type="entry name" value="GLYCERALDEHYDE 3-PHOSPHATE DEHYDROGENASE"/>
    <property type="match status" value="1"/>
</dbReference>
<dbReference type="GO" id="GO:0051287">
    <property type="term" value="F:NAD binding"/>
    <property type="evidence" value="ECO:0007669"/>
    <property type="project" value="InterPro"/>
</dbReference>
<evidence type="ECO:0000313" key="8">
    <source>
        <dbReference type="Proteomes" id="UP000054359"/>
    </source>
</evidence>
<keyword evidence="8" id="KW-1185">Reference proteome</keyword>
<dbReference type="FunFam" id="3.30.360.10:FF:000001">
    <property type="entry name" value="Glyceraldehyde-3-phosphate dehydrogenase"/>
    <property type="match status" value="1"/>
</dbReference>
<organism evidence="7 8">
    <name type="scientific">Stegodyphus mimosarum</name>
    <name type="common">African social velvet spider</name>
    <dbReference type="NCBI Taxonomy" id="407821"/>
    <lineage>
        <taxon>Eukaryota</taxon>
        <taxon>Metazoa</taxon>
        <taxon>Ecdysozoa</taxon>
        <taxon>Arthropoda</taxon>
        <taxon>Chelicerata</taxon>
        <taxon>Arachnida</taxon>
        <taxon>Araneae</taxon>
        <taxon>Araneomorphae</taxon>
        <taxon>Entelegynae</taxon>
        <taxon>Eresoidea</taxon>
        <taxon>Eresidae</taxon>
        <taxon>Stegodyphus</taxon>
    </lineage>
</organism>
<evidence type="ECO:0000259" key="6">
    <source>
        <dbReference type="SMART" id="SM00846"/>
    </source>
</evidence>
<evidence type="ECO:0000256" key="5">
    <source>
        <dbReference type="ARBA" id="ARBA00047698"/>
    </source>
</evidence>
<evidence type="ECO:0000256" key="4">
    <source>
        <dbReference type="ARBA" id="ARBA00023027"/>
    </source>
</evidence>
<dbReference type="PANTHER" id="PTHR10836:SF76">
    <property type="entry name" value="GLYCERALDEHYDE-3-PHOSPHATE DEHYDROGENASE-RELATED"/>
    <property type="match status" value="1"/>
</dbReference>
<dbReference type="SMART" id="SM00846">
    <property type="entry name" value="Gp_dh_N"/>
    <property type="match status" value="1"/>
</dbReference>
<dbReference type="OrthoDB" id="1152826at2759"/>
<evidence type="ECO:0000256" key="1">
    <source>
        <dbReference type="ARBA" id="ARBA00007406"/>
    </source>
</evidence>
<dbReference type="STRING" id="407821.A0A087T9X3"/>
<keyword evidence="3" id="KW-0560">Oxidoreductase</keyword>
<evidence type="ECO:0000256" key="2">
    <source>
        <dbReference type="ARBA" id="ARBA00011881"/>
    </source>
</evidence>
<protein>
    <submittedName>
        <fullName evidence="7">Glyceraldehyde-3-phosphate dehydrogenase</fullName>
    </submittedName>
</protein>
<reference evidence="7 8" key="1">
    <citation type="submission" date="2013-11" db="EMBL/GenBank/DDBJ databases">
        <title>Genome sequencing of Stegodyphus mimosarum.</title>
        <authorList>
            <person name="Bechsgaard J."/>
        </authorList>
    </citation>
    <scope>NUCLEOTIDE SEQUENCE [LARGE SCALE GENOMIC DNA]</scope>
</reference>
<dbReference type="GO" id="GO:0004365">
    <property type="term" value="F:glyceraldehyde-3-phosphate dehydrogenase (NAD+) (phosphorylating) activity"/>
    <property type="evidence" value="ECO:0007669"/>
    <property type="project" value="UniProtKB-EC"/>
</dbReference>
<dbReference type="EMBL" id="KK114214">
    <property type="protein sequence ID" value="KFM61912.1"/>
    <property type="molecule type" value="Genomic_DNA"/>
</dbReference>
<sequence>MKPSSIPWGKVGAEYVVESTGVFTTLEKANSHIEGGAKKVIISAPSADAPMFVMGVNHESYDPSMNIVSNASCTTNCLAPLAKVINDNFGIVEGLMTTVHAITATQKTVDGPSAKMWRDGRGAAQNIIPASTGAAKAVGKVIPALNGKLTGMAFRVPTPDVSVVDLTCRLAKEATYDQIKAAVKAASESDN</sequence>
<dbReference type="InterPro" id="IPR020831">
    <property type="entry name" value="GlycerAld/Erythrose_P_DH"/>
</dbReference>
<feature type="domain" description="Glyceraldehyde 3-phosphate dehydrogenase NAD(P) binding" evidence="6">
    <location>
        <begin position="1"/>
        <end position="73"/>
    </location>
</feature>
<dbReference type="PRINTS" id="PR00078">
    <property type="entry name" value="G3PDHDRGNASE"/>
</dbReference>
<gene>
    <name evidence="7" type="ORF">X975_14996</name>
</gene>
<accession>A0A087T9X3</accession>
<dbReference type="OMA" id="DIHEEYG"/>
<proteinExistence type="inferred from homology"/>
<evidence type="ECO:0000313" key="7">
    <source>
        <dbReference type="EMBL" id="KFM61912.1"/>
    </source>
</evidence>
<comment type="similarity">
    <text evidence="1">Belongs to the glyceraldehyde-3-phosphate dehydrogenase family.</text>
</comment>
<dbReference type="Proteomes" id="UP000054359">
    <property type="component" value="Unassembled WGS sequence"/>
</dbReference>
<dbReference type="GO" id="GO:0006096">
    <property type="term" value="P:glycolytic process"/>
    <property type="evidence" value="ECO:0007669"/>
    <property type="project" value="TreeGrafter"/>
</dbReference>